<keyword evidence="3" id="KW-1185">Reference proteome</keyword>
<gene>
    <name evidence="2" type="ORF">ACFQS3_21640</name>
</gene>
<dbReference type="CDD" id="cd06587">
    <property type="entry name" value="VOC"/>
    <property type="match status" value="1"/>
</dbReference>
<evidence type="ECO:0000313" key="3">
    <source>
        <dbReference type="Proteomes" id="UP001596470"/>
    </source>
</evidence>
<protein>
    <submittedName>
        <fullName evidence="2">VOC family protein</fullName>
    </submittedName>
</protein>
<dbReference type="Gene3D" id="3.10.180.10">
    <property type="entry name" value="2,3-Dihydroxybiphenyl 1,2-Dioxygenase, domain 1"/>
    <property type="match status" value="1"/>
</dbReference>
<reference evidence="3" key="1">
    <citation type="journal article" date="2019" name="Int. J. Syst. Evol. Microbiol.">
        <title>The Global Catalogue of Microorganisms (GCM) 10K type strain sequencing project: providing services to taxonomists for standard genome sequencing and annotation.</title>
        <authorList>
            <consortium name="The Broad Institute Genomics Platform"/>
            <consortium name="The Broad Institute Genome Sequencing Center for Infectious Disease"/>
            <person name="Wu L."/>
            <person name="Ma J."/>
        </authorList>
    </citation>
    <scope>NUCLEOTIDE SEQUENCE [LARGE SCALE GENOMIC DNA]</scope>
    <source>
        <strain evidence="3">KACC 12634</strain>
    </source>
</reference>
<sequence>MVSKINQVTFDTRNGYELAKFWMAVTGYTEHPDYPIGPDEEENFIGPDGKHPGLLFINVPEHKSVKNRLHLDLSPDTTRDEEVDRLIALGATVHDDHRKADGTGWVTMRDPEGNEFCVERSDAERGR</sequence>
<feature type="domain" description="Glyoxalase-like" evidence="1">
    <location>
        <begin position="7"/>
        <end position="118"/>
    </location>
</feature>
<dbReference type="SUPFAM" id="SSF54593">
    <property type="entry name" value="Glyoxalase/Bleomycin resistance protein/Dihydroxybiphenyl dioxygenase"/>
    <property type="match status" value="1"/>
</dbReference>
<dbReference type="InterPro" id="IPR029068">
    <property type="entry name" value="Glyas_Bleomycin-R_OHBP_Dase"/>
</dbReference>
<evidence type="ECO:0000313" key="2">
    <source>
        <dbReference type="EMBL" id="MFC6959800.1"/>
    </source>
</evidence>
<organism evidence="2 3">
    <name type="scientific">Glycomyces mayteni</name>
    <dbReference type="NCBI Taxonomy" id="543887"/>
    <lineage>
        <taxon>Bacteria</taxon>
        <taxon>Bacillati</taxon>
        <taxon>Actinomycetota</taxon>
        <taxon>Actinomycetes</taxon>
        <taxon>Glycomycetales</taxon>
        <taxon>Glycomycetaceae</taxon>
        <taxon>Glycomyces</taxon>
    </lineage>
</organism>
<proteinExistence type="predicted"/>
<dbReference type="RefSeq" id="WP_382346004.1">
    <property type="nucleotide sequence ID" value="NZ_JBHMBP010000001.1"/>
</dbReference>
<dbReference type="PANTHER" id="PTHR35908:SF1">
    <property type="entry name" value="CONSERVED PROTEIN"/>
    <property type="match status" value="1"/>
</dbReference>
<dbReference type="PANTHER" id="PTHR35908">
    <property type="entry name" value="HYPOTHETICAL FUSION PROTEIN"/>
    <property type="match status" value="1"/>
</dbReference>
<accession>A0ABW2DBP2</accession>
<dbReference type="EMBL" id="JBHSYS010000004">
    <property type="protein sequence ID" value="MFC6959800.1"/>
    <property type="molecule type" value="Genomic_DNA"/>
</dbReference>
<dbReference type="Proteomes" id="UP001596470">
    <property type="component" value="Unassembled WGS sequence"/>
</dbReference>
<dbReference type="Pfam" id="PF18029">
    <property type="entry name" value="Glyoxalase_6"/>
    <property type="match status" value="1"/>
</dbReference>
<name>A0ABW2DBP2_9ACTN</name>
<dbReference type="InterPro" id="IPR041581">
    <property type="entry name" value="Glyoxalase_6"/>
</dbReference>
<evidence type="ECO:0000259" key="1">
    <source>
        <dbReference type="Pfam" id="PF18029"/>
    </source>
</evidence>
<comment type="caution">
    <text evidence="2">The sequence shown here is derived from an EMBL/GenBank/DDBJ whole genome shotgun (WGS) entry which is preliminary data.</text>
</comment>